<proteinExistence type="predicted"/>
<sequence length="211" mass="22456">MTVRLPADLRRSQLIEAGLTVAAEAGIAAVTVRAVAEHAEVSLGVVHYCFENKEALVTAMGEALVQELGAAVGTALHAAAADGRRDCVGPRALREILHRGVAALWSVIESTADRQLLTYEITAYSVRSAGAGPGIGTLQYRVMDTETERFLEAAAEASRMRWTEPMTSLTRSALATIDGVVLRWLVDQDTLAVIAEFDDLAARIAAKAVPS</sequence>
<evidence type="ECO:0000313" key="4">
    <source>
        <dbReference type="EMBL" id="MBM7415989.1"/>
    </source>
</evidence>
<evidence type="ECO:0000259" key="3">
    <source>
        <dbReference type="PROSITE" id="PS50977"/>
    </source>
</evidence>
<evidence type="ECO:0000256" key="1">
    <source>
        <dbReference type="ARBA" id="ARBA00023125"/>
    </source>
</evidence>
<feature type="domain" description="HTH tetR-type" evidence="3">
    <location>
        <begin position="8"/>
        <end position="68"/>
    </location>
</feature>
<organism evidence="4 5">
    <name type="scientific">Rhodococcoides corynebacterioides</name>
    <dbReference type="NCBI Taxonomy" id="53972"/>
    <lineage>
        <taxon>Bacteria</taxon>
        <taxon>Bacillati</taxon>
        <taxon>Actinomycetota</taxon>
        <taxon>Actinomycetes</taxon>
        <taxon>Mycobacteriales</taxon>
        <taxon>Nocardiaceae</taxon>
        <taxon>Rhodococcoides</taxon>
    </lineage>
</organism>
<dbReference type="Proteomes" id="UP000703038">
    <property type="component" value="Unassembled WGS sequence"/>
</dbReference>
<dbReference type="RefSeq" id="WP_204868914.1">
    <property type="nucleotide sequence ID" value="NZ_JAFBBK010000001.1"/>
</dbReference>
<protein>
    <submittedName>
        <fullName evidence="4">AcrR family transcriptional regulator</fullName>
    </submittedName>
</protein>
<dbReference type="PROSITE" id="PS50977">
    <property type="entry name" value="HTH_TETR_2"/>
    <property type="match status" value="1"/>
</dbReference>
<keyword evidence="1 2" id="KW-0238">DNA-binding</keyword>
<feature type="DNA-binding region" description="H-T-H motif" evidence="2">
    <location>
        <begin position="31"/>
        <end position="50"/>
    </location>
</feature>
<dbReference type="PANTHER" id="PTHR30055">
    <property type="entry name" value="HTH-TYPE TRANSCRIPTIONAL REGULATOR RUTR"/>
    <property type="match status" value="1"/>
</dbReference>
<comment type="caution">
    <text evidence="4">The sequence shown here is derived from an EMBL/GenBank/DDBJ whole genome shotgun (WGS) entry which is preliminary data.</text>
</comment>
<name>A0ABS2KVM6_9NOCA</name>
<keyword evidence="5" id="KW-1185">Reference proteome</keyword>
<dbReference type="InterPro" id="IPR001647">
    <property type="entry name" value="HTH_TetR"/>
</dbReference>
<dbReference type="InterPro" id="IPR009057">
    <property type="entry name" value="Homeodomain-like_sf"/>
</dbReference>
<dbReference type="Gene3D" id="1.10.357.10">
    <property type="entry name" value="Tetracycline Repressor, domain 2"/>
    <property type="match status" value="1"/>
</dbReference>
<dbReference type="SUPFAM" id="SSF46689">
    <property type="entry name" value="Homeodomain-like"/>
    <property type="match status" value="1"/>
</dbReference>
<reference evidence="4 5" key="1">
    <citation type="submission" date="2021-01" db="EMBL/GenBank/DDBJ databases">
        <title>Genomics of switchgrass bacterial isolates.</title>
        <authorList>
            <person name="Shade A."/>
        </authorList>
    </citation>
    <scope>NUCLEOTIDE SEQUENCE [LARGE SCALE GENOMIC DNA]</scope>
    <source>
        <strain evidence="4 5">PvP111</strain>
    </source>
</reference>
<dbReference type="PANTHER" id="PTHR30055:SF226">
    <property type="entry name" value="HTH-TYPE TRANSCRIPTIONAL REGULATOR PKSA"/>
    <property type="match status" value="1"/>
</dbReference>
<dbReference type="InterPro" id="IPR050109">
    <property type="entry name" value="HTH-type_TetR-like_transc_reg"/>
</dbReference>
<dbReference type="EMBL" id="JAFBBK010000001">
    <property type="protein sequence ID" value="MBM7415989.1"/>
    <property type="molecule type" value="Genomic_DNA"/>
</dbReference>
<gene>
    <name evidence="4" type="ORF">JOE42_002722</name>
</gene>
<accession>A0ABS2KVM6</accession>
<dbReference type="Pfam" id="PF00440">
    <property type="entry name" value="TetR_N"/>
    <property type="match status" value="1"/>
</dbReference>
<evidence type="ECO:0000256" key="2">
    <source>
        <dbReference type="PROSITE-ProRule" id="PRU00335"/>
    </source>
</evidence>
<evidence type="ECO:0000313" key="5">
    <source>
        <dbReference type="Proteomes" id="UP000703038"/>
    </source>
</evidence>